<organism evidence="3 4">
    <name type="scientific">Ruficoccus amylovorans</name>
    <dbReference type="NCBI Taxonomy" id="1804625"/>
    <lineage>
        <taxon>Bacteria</taxon>
        <taxon>Pseudomonadati</taxon>
        <taxon>Verrucomicrobiota</taxon>
        <taxon>Opitutia</taxon>
        <taxon>Puniceicoccales</taxon>
        <taxon>Cerasicoccaceae</taxon>
        <taxon>Ruficoccus</taxon>
    </lineage>
</organism>
<feature type="signal peptide" evidence="1">
    <location>
        <begin position="1"/>
        <end position="19"/>
    </location>
</feature>
<dbReference type="PANTHER" id="PTHR34819">
    <property type="entry name" value="LARGE CYSTEINE-RICH PERIPLASMIC PROTEIN OMCB"/>
    <property type="match status" value="1"/>
</dbReference>
<accession>A0A842HFA3</accession>
<dbReference type="RefSeq" id="WP_185675228.1">
    <property type="nucleotide sequence ID" value="NZ_JACHVB010000020.1"/>
</dbReference>
<keyword evidence="4" id="KW-1185">Reference proteome</keyword>
<evidence type="ECO:0000256" key="1">
    <source>
        <dbReference type="SAM" id="SignalP"/>
    </source>
</evidence>
<feature type="chain" id="PRO_5032490707" evidence="1">
    <location>
        <begin position="20"/>
        <end position="550"/>
    </location>
</feature>
<dbReference type="EMBL" id="JACHVB010000020">
    <property type="protein sequence ID" value="MBC2594247.1"/>
    <property type="molecule type" value="Genomic_DNA"/>
</dbReference>
<dbReference type="Proteomes" id="UP000546464">
    <property type="component" value="Unassembled WGS sequence"/>
</dbReference>
<dbReference type="Pfam" id="PF01345">
    <property type="entry name" value="DUF11"/>
    <property type="match status" value="3"/>
</dbReference>
<feature type="domain" description="DUF11" evidence="2">
    <location>
        <begin position="77"/>
        <end position="156"/>
    </location>
</feature>
<name>A0A842HFA3_9BACT</name>
<dbReference type="AlphaFoldDB" id="A0A842HFA3"/>
<dbReference type="PROSITE" id="PS51257">
    <property type="entry name" value="PROKAR_LIPOPROTEIN"/>
    <property type="match status" value="1"/>
</dbReference>
<evidence type="ECO:0000313" key="3">
    <source>
        <dbReference type="EMBL" id="MBC2594247.1"/>
    </source>
</evidence>
<protein>
    <submittedName>
        <fullName evidence="3">DUF11 domain-containing protein</fullName>
    </submittedName>
</protein>
<gene>
    <name evidence="3" type="ORF">H5P28_08225</name>
</gene>
<dbReference type="InterPro" id="IPR001434">
    <property type="entry name" value="OmcB-like_DUF11"/>
</dbReference>
<dbReference type="InterPro" id="IPR047589">
    <property type="entry name" value="DUF11_rpt"/>
</dbReference>
<sequence length="550" mass="58065">MKLSLTLLKSLWVPGVLSAALLLTGCESTKTVSGPEASAGPEGNVHGYSQVEGKAVQTKADSSKAADKSIIYEDDLVVVSKQYLSGSMAGSPFTYKINVKAKQPVTNVVVSEMLPAEIKFQSSDPKASMDQFGMPSWDLEAMKAGDQKDITVTVVPSKIGNFEVCSVVRADPMVCLPIFVGKPEITLAKVGPAAVELGKDASWTITAKNTGNAYADNVVITDKLPEGWTAKSPLSKNVGSLDPGQTATMTVVATATKPGKFVNTATSTFAQGEPVVATAPVLVQQSSLKVTKTGPANGYIFSDVPYTITVTNDGDTTLNNILVVDTLPTDSFVIEGQLAKSATVKDIDNGGRTIVPSMDPTRNVWGYWRPGSTNPQTDDSADVIEWTIDTLAPGASKSFTVNGYATRPITTTNNVTASTGEIKESAQAVTVWRAVPGIHSSIRDSIDPIQVGQETTYTLNALNQSSYETFSVTSQKVSIPSQLKIISVSAGGVISGQTVTFPQVSLAPGKEVTRSITVQAVSAGTVTTKVETMTNFRDDPILDQESTTIY</sequence>
<dbReference type="InterPro" id="IPR013783">
    <property type="entry name" value="Ig-like_fold"/>
</dbReference>
<dbReference type="InterPro" id="IPR051172">
    <property type="entry name" value="Chlamydia_OmcB"/>
</dbReference>
<feature type="domain" description="DUF11" evidence="2">
    <location>
        <begin position="448"/>
        <end position="544"/>
    </location>
</feature>
<dbReference type="Gene3D" id="2.60.40.10">
    <property type="entry name" value="Immunoglobulins"/>
    <property type="match status" value="1"/>
</dbReference>
<dbReference type="NCBIfam" id="TIGR01451">
    <property type="entry name" value="B_ant_repeat"/>
    <property type="match status" value="2"/>
</dbReference>
<reference evidence="3 4" key="1">
    <citation type="submission" date="2020-07" db="EMBL/GenBank/DDBJ databases">
        <authorList>
            <person name="Feng X."/>
        </authorList>
    </citation>
    <scope>NUCLEOTIDE SEQUENCE [LARGE SCALE GENOMIC DNA]</scope>
    <source>
        <strain evidence="3 4">JCM31066</strain>
    </source>
</reference>
<evidence type="ECO:0000259" key="2">
    <source>
        <dbReference type="Pfam" id="PF01345"/>
    </source>
</evidence>
<keyword evidence="1" id="KW-0732">Signal</keyword>
<feature type="domain" description="DUF11" evidence="2">
    <location>
        <begin position="190"/>
        <end position="274"/>
    </location>
</feature>
<comment type="caution">
    <text evidence="3">The sequence shown here is derived from an EMBL/GenBank/DDBJ whole genome shotgun (WGS) entry which is preliminary data.</text>
</comment>
<proteinExistence type="predicted"/>
<evidence type="ECO:0000313" key="4">
    <source>
        <dbReference type="Proteomes" id="UP000546464"/>
    </source>
</evidence>